<accession>A0A2T5EQI2</accession>
<reference evidence="1 2" key="1">
    <citation type="submission" date="2017-11" db="EMBL/GenBank/DDBJ databases">
        <title>Population delineation of vibrios coincides with oyster pathogenicity.</title>
        <authorList>
            <person name="Bruto M."/>
            <person name="Labreuche Y."/>
            <person name="James A."/>
            <person name="Piel D."/>
            <person name="Chenivesse S."/>
            <person name="Petton B."/>
            <person name="Polz M.F."/>
            <person name="Le Roux F."/>
        </authorList>
    </citation>
    <scope>NUCLEOTIDE SEQUENCE [LARGE SCALE GENOMIC DNA]</scope>
    <source>
        <strain evidence="1 2">FF_144</strain>
    </source>
</reference>
<proteinExistence type="predicted"/>
<organism evidence="1 2">
    <name type="scientific">Vibrio splendidus</name>
    <dbReference type="NCBI Taxonomy" id="29497"/>
    <lineage>
        <taxon>Bacteria</taxon>
        <taxon>Pseudomonadati</taxon>
        <taxon>Pseudomonadota</taxon>
        <taxon>Gammaproteobacteria</taxon>
        <taxon>Vibrionales</taxon>
        <taxon>Vibrionaceae</taxon>
        <taxon>Vibrio</taxon>
    </lineage>
</organism>
<dbReference type="AlphaFoldDB" id="A0A2T5EQI2"/>
<comment type="caution">
    <text evidence="1">The sequence shown here is derived from an EMBL/GenBank/DDBJ whole genome shotgun (WGS) entry which is preliminary data.</text>
</comment>
<dbReference type="Proteomes" id="UP000244197">
    <property type="component" value="Unassembled WGS sequence"/>
</dbReference>
<sequence length="83" mass="9216">MGISCPSITFSSGCKQCQYLNQVSVFLRHNFISKGCELTSPVVFDLYPQNSNLGNSLAHLLYSVSTASYHRMQPPILTEIHGH</sequence>
<dbReference type="EMBL" id="PIFK01000054">
    <property type="protein sequence ID" value="PTP25952.1"/>
    <property type="molecule type" value="Genomic_DNA"/>
</dbReference>
<gene>
    <name evidence="1" type="ORF">CWO07_20985</name>
</gene>
<protein>
    <submittedName>
        <fullName evidence="1">Uncharacterized protein</fullName>
    </submittedName>
</protein>
<evidence type="ECO:0000313" key="1">
    <source>
        <dbReference type="EMBL" id="PTP25952.1"/>
    </source>
</evidence>
<name>A0A2T5EQI2_VIBSP</name>
<evidence type="ECO:0000313" key="2">
    <source>
        <dbReference type="Proteomes" id="UP000244197"/>
    </source>
</evidence>